<evidence type="ECO:0000256" key="1">
    <source>
        <dbReference type="SAM" id="Phobius"/>
    </source>
</evidence>
<keyword evidence="1" id="KW-0472">Membrane</keyword>
<name>A0A437KYK5_9FLAO</name>
<dbReference type="AlphaFoldDB" id="A0A437KYK5"/>
<evidence type="ECO:0000313" key="2">
    <source>
        <dbReference type="EMBL" id="RVT77529.1"/>
    </source>
</evidence>
<evidence type="ECO:0000313" key="3">
    <source>
        <dbReference type="Proteomes" id="UP000285211"/>
    </source>
</evidence>
<keyword evidence="1" id="KW-0812">Transmembrane</keyword>
<sequence>MFSNIDLLYIFGPALLIAIIVLVIIKNRSNKQNASELSKAIDHFKITSIVFGALLVVLWLSLPSTPSLKSFGYPDDISAIKGDAKVLNLFKNIIKQL</sequence>
<protein>
    <submittedName>
        <fullName evidence="2">Uncharacterized protein</fullName>
    </submittedName>
</protein>
<dbReference type="OrthoDB" id="1524846at2"/>
<feature type="transmembrane region" description="Helical" evidence="1">
    <location>
        <begin position="6"/>
        <end position="25"/>
    </location>
</feature>
<comment type="caution">
    <text evidence="2">The sequence shown here is derived from an EMBL/GenBank/DDBJ whole genome shotgun (WGS) entry which is preliminary data.</text>
</comment>
<dbReference type="RefSeq" id="WP_128194163.1">
    <property type="nucleotide sequence ID" value="NZ_SACJ01000003.1"/>
</dbReference>
<dbReference type="Proteomes" id="UP000285211">
    <property type="component" value="Unassembled WGS sequence"/>
</dbReference>
<keyword evidence="3" id="KW-1185">Reference proteome</keyword>
<feature type="transmembrane region" description="Helical" evidence="1">
    <location>
        <begin position="46"/>
        <end position="62"/>
    </location>
</feature>
<accession>A0A437KYK5</accession>
<organism evidence="2 3">
    <name type="scientific">Flavobacterium sufflavum</name>
    <dbReference type="NCBI Taxonomy" id="1921138"/>
    <lineage>
        <taxon>Bacteria</taxon>
        <taxon>Pseudomonadati</taxon>
        <taxon>Bacteroidota</taxon>
        <taxon>Flavobacteriia</taxon>
        <taxon>Flavobacteriales</taxon>
        <taxon>Flavobacteriaceae</taxon>
        <taxon>Flavobacterium</taxon>
    </lineage>
</organism>
<dbReference type="EMBL" id="SACJ01000003">
    <property type="protein sequence ID" value="RVT77529.1"/>
    <property type="molecule type" value="Genomic_DNA"/>
</dbReference>
<gene>
    <name evidence="2" type="ORF">EOD40_06925</name>
</gene>
<keyword evidence="1" id="KW-1133">Transmembrane helix</keyword>
<reference evidence="2 3" key="1">
    <citation type="submission" date="2019-01" db="EMBL/GenBank/DDBJ databases">
        <authorList>
            <person name="Chen W.-M."/>
        </authorList>
    </citation>
    <scope>NUCLEOTIDE SEQUENCE [LARGE SCALE GENOMIC DNA]</scope>
    <source>
        <strain evidence="2 3">BBQ-12</strain>
    </source>
</reference>
<proteinExistence type="predicted"/>